<name>A0ABY6ZSW2_9PSED</name>
<keyword evidence="2" id="KW-1185">Reference proteome</keyword>
<protein>
    <submittedName>
        <fullName evidence="1">PhnD/SsuA/transferrin family substrate-binding protein</fullName>
    </submittedName>
</protein>
<evidence type="ECO:0000313" key="1">
    <source>
        <dbReference type="EMBL" id="WAI47617.1"/>
    </source>
</evidence>
<sequence>MSEHLAELPMYTAPDSLRAAGEQWLAHTLSALGVQRRPWRGDDLQALFLDPRLLLTQTCGYPLMTALRGRVRLIGRPDYDLPYSGAGEHCSLLLVREDEPRASLADLRGCRGAANNPDSNTGMNLLRHALAPWQRDGRFFGELHWSGSHRRSLAWLRAGKVDLVAVDSVTFAYLALYAPEETCGVRILQRSARSPALPYITAADETQAERIRAALNLALAAAPDAARVLRIRQVLPAARSDYQVLLDYERHAAAQGLPLLHPAQRPARALR</sequence>
<reference evidence="1" key="1">
    <citation type="submission" date="2022-11" db="EMBL/GenBank/DDBJ databases">
        <title>Pseudomonas triclosanedens sp. nov., a triclosan degrader isolated from activated sludge.</title>
        <authorList>
            <person name="Yin Y."/>
            <person name="Lu Z."/>
        </authorList>
    </citation>
    <scope>NUCLEOTIDE SEQUENCE</scope>
    <source>
        <strain evidence="1">ZM23</strain>
    </source>
</reference>
<proteinExistence type="predicted"/>
<gene>
    <name evidence="1" type="ORF">OU419_17745</name>
</gene>
<accession>A0ABY6ZSW2</accession>
<dbReference type="RefSeq" id="WP_254475665.1">
    <property type="nucleotide sequence ID" value="NZ_CP113432.1"/>
</dbReference>
<dbReference type="PANTHER" id="PTHR35841:SF1">
    <property type="entry name" value="PHOSPHONATES-BINDING PERIPLASMIC PROTEIN"/>
    <property type="match status" value="1"/>
</dbReference>
<evidence type="ECO:0000313" key="2">
    <source>
        <dbReference type="Proteomes" id="UP001163624"/>
    </source>
</evidence>
<dbReference type="EMBL" id="CP113432">
    <property type="protein sequence ID" value="WAI47617.1"/>
    <property type="molecule type" value="Genomic_DNA"/>
</dbReference>
<dbReference type="Pfam" id="PF12974">
    <property type="entry name" value="Phosphonate-bd"/>
    <property type="match status" value="1"/>
</dbReference>
<dbReference type="Gene3D" id="3.40.190.10">
    <property type="entry name" value="Periplasmic binding protein-like II"/>
    <property type="match status" value="1"/>
</dbReference>
<organism evidence="1 2">
    <name type="scientific">Pseudomonas triclosanedens</name>
    <dbReference type="NCBI Taxonomy" id="2961893"/>
    <lineage>
        <taxon>Bacteria</taxon>
        <taxon>Pseudomonadati</taxon>
        <taxon>Pseudomonadota</taxon>
        <taxon>Gammaproteobacteria</taxon>
        <taxon>Pseudomonadales</taxon>
        <taxon>Pseudomonadaceae</taxon>
        <taxon>Pseudomonas</taxon>
    </lineage>
</organism>
<dbReference type="SUPFAM" id="SSF53850">
    <property type="entry name" value="Periplasmic binding protein-like II"/>
    <property type="match status" value="1"/>
</dbReference>
<dbReference type="PANTHER" id="PTHR35841">
    <property type="entry name" value="PHOSPHONATES-BINDING PERIPLASMIC PROTEIN"/>
    <property type="match status" value="1"/>
</dbReference>
<dbReference type="Proteomes" id="UP001163624">
    <property type="component" value="Chromosome"/>
</dbReference>